<evidence type="ECO:0000313" key="1">
    <source>
        <dbReference type="EMBL" id="KAJ7426540.1"/>
    </source>
</evidence>
<accession>A0ABQ9DT84</accession>
<evidence type="ECO:0000313" key="2">
    <source>
        <dbReference type="Proteomes" id="UP001145742"/>
    </source>
</evidence>
<comment type="caution">
    <text evidence="1">The sequence shown here is derived from an EMBL/GenBank/DDBJ whole genome shotgun (WGS) entry which is preliminary data.</text>
</comment>
<dbReference type="Proteomes" id="UP001145742">
    <property type="component" value="Unassembled WGS sequence"/>
</dbReference>
<dbReference type="PANTHER" id="PTHR33332">
    <property type="entry name" value="REVERSE TRANSCRIPTASE DOMAIN-CONTAINING PROTEIN"/>
    <property type="match status" value="1"/>
</dbReference>
<proteinExistence type="predicted"/>
<dbReference type="EMBL" id="WHWB01032201">
    <property type="protein sequence ID" value="KAJ7426540.1"/>
    <property type="molecule type" value="Genomic_DNA"/>
</dbReference>
<organism evidence="1 2">
    <name type="scientific">Willisornis vidua</name>
    <name type="common">Xingu scale-backed antbird</name>
    <dbReference type="NCBI Taxonomy" id="1566151"/>
    <lineage>
        <taxon>Eukaryota</taxon>
        <taxon>Metazoa</taxon>
        <taxon>Chordata</taxon>
        <taxon>Craniata</taxon>
        <taxon>Vertebrata</taxon>
        <taxon>Euteleostomi</taxon>
        <taxon>Archelosauria</taxon>
        <taxon>Archosauria</taxon>
        <taxon>Dinosauria</taxon>
        <taxon>Saurischia</taxon>
        <taxon>Theropoda</taxon>
        <taxon>Coelurosauria</taxon>
        <taxon>Aves</taxon>
        <taxon>Neognathae</taxon>
        <taxon>Neoaves</taxon>
        <taxon>Telluraves</taxon>
        <taxon>Australaves</taxon>
        <taxon>Passeriformes</taxon>
        <taxon>Thamnophilidae</taxon>
        <taxon>Willisornis</taxon>
    </lineage>
</organism>
<reference evidence="1" key="1">
    <citation type="submission" date="2019-10" db="EMBL/GenBank/DDBJ databases">
        <authorList>
            <person name="Soares A.E.R."/>
            <person name="Aleixo A."/>
            <person name="Schneider P."/>
            <person name="Miyaki C.Y."/>
            <person name="Schneider M.P."/>
            <person name="Mello C."/>
            <person name="Vasconcelos A.T.R."/>
        </authorList>
    </citation>
    <scope>NUCLEOTIDE SEQUENCE</scope>
    <source>
        <tissue evidence="1">Muscle</tissue>
    </source>
</reference>
<protein>
    <submittedName>
        <fullName evidence="1">Uncharacterized protein</fullName>
    </submittedName>
</protein>
<name>A0ABQ9DT84_9PASS</name>
<keyword evidence="2" id="KW-1185">Reference proteome</keyword>
<sequence>MRLKMPDTVIMSPWEEDKNGMDKELPLKSGHQQMEGPMAVSTGKGYTWFFPSLLASEPQDDLEIGTEKTLLQTMLRKYFDQNSRPSLFLIYSITCKEHTATAEDKHHKLKSPTSPSAYKELLSSHYCSSNDNCQEFAFLLILKLDSEIIECTLSKFADNTKLRGAVDTTGGQDAIQRGLDKLKKRVHRNLMRFNKSKGKVLHLAPDRDNPRYGYRLGELFESSRVEKTLAMLVDERLDTRRQCALSAQKASCVLGCIKSSMASRLREGIVPIYFTLVKPHLEHWIQLWGPQHRKDMDQLGGAQRRATKNIRGKEHLFCEEMLRELRLLRLKKRRLQEDLTSAFQYLKRAYKKKER</sequence>
<gene>
    <name evidence="1" type="ORF">WISP_14860</name>
</gene>